<feature type="domain" description="Creatinase N-terminal" evidence="6">
    <location>
        <begin position="8"/>
        <end position="130"/>
    </location>
</feature>
<evidence type="ECO:0000256" key="4">
    <source>
        <dbReference type="ARBA" id="ARBA00023211"/>
    </source>
</evidence>
<dbReference type="EMBL" id="BSDY01000009">
    <property type="protein sequence ID" value="GLI56612.1"/>
    <property type="molecule type" value="Genomic_DNA"/>
</dbReference>
<keyword evidence="2" id="KW-0479">Metal-binding</keyword>
<dbReference type="InterPro" id="IPR000994">
    <property type="entry name" value="Pept_M24"/>
</dbReference>
<dbReference type="GO" id="GO:0005737">
    <property type="term" value="C:cytoplasm"/>
    <property type="evidence" value="ECO:0007669"/>
    <property type="project" value="UniProtKB-ARBA"/>
</dbReference>
<organism evidence="8 9">
    <name type="scientific">Propionigenium maris DSM 9537</name>
    <dbReference type="NCBI Taxonomy" id="1123000"/>
    <lineage>
        <taxon>Bacteria</taxon>
        <taxon>Fusobacteriati</taxon>
        <taxon>Fusobacteriota</taxon>
        <taxon>Fusobacteriia</taxon>
        <taxon>Fusobacteriales</taxon>
        <taxon>Fusobacteriaceae</taxon>
        <taxon>Propionigenium</taxon>
    </lineage>
</organism>
<accession>A0A9W6LNH4</accession>
<dbReference type="FunFam" id="3.90.230.10:FF:000007">
    <property type="entry name" value="Xaa-Pro aminopeptidase P"/>
    <property type="match status" value="1"/>
</dbReference>
<evidence type="ECO:0000259" key="7">
    <source>
        <dbReference type="Pfam" id="PF16188"/>
    </source>
</evidence>
<feature type="domain" description="Peptidase M24 C-terminal" evidence="7">
    <location>
        <begin position="531"/>
        <end position="590"/>
    </location>
</feature>
<dbReference type="Proteomes" id="UP001144471">
    <property type="component" value="Unassembled WGS sequence"/>
</dbReference>
<dbReference type="GO" id="GO:0046872">
    <property type="term" value="F:metal ion binding"/>
    <property type="evidence" value="ECO:0007669"/>
    <property type="project" value="UniProtKB-KW"/>
</dbReference>
<dbReference type="InterPro" id="IPR000587">
    <property type="entry name" value="Creatinase_N"/>
</dbReference>
<dbReference type="AlphaFoldDB" id="A0A9W6LNH4"/>
<dbReference type="SUPFAM" id="SSF53092">
    <property type="entry name" value="Creatinase/prolidase N-terminal domain"/>
    <property type="match status" value="1"/>
</dbReference>
<protein>
    <submittedName>
        <fullName evidence="8">Xaa-Pro aminopeptidase</fullName>
    </submittedName>
</protein>
<keyword evidence="3" id="KW-0378">Hydrolase</keyword>
<dbReference type="Pfam" id="PF16188">
    <property type="entry name" value="Peptidase_M24_C"/>
    <property type="match status" value="1"/>
</dbReference>
<dbReference type="GO" id="GO:0070006">
    <property type="term" value="F:metalloaminopeptidase activity"/>
    <property type="evidence" value="ECO:0007669"/>
    <property type="project" value="InterPro"/>
</dbReference>
<dbReference type="Pfam" id="PF00557">
    <property type="entry name" value="Peptidase_M24"/>
    <property type="match status" value="1"/>
</dbReference>
<dbReference type="RefSeq" id="WP_281835878.1">
    <property type="nucleotide sequence ID" value="NZ_BSDY01000009.1"/>
</dbReference>
<evidence type="ECO:0000256" key="2">
    <source>
        <dbReference type="ARBA" id="ARBA00022723"/>
    </source>
</evidence>
<comment type="similarity">
    <text evidence="1">Belongs to the peptidase M24B family.</text>
</comment>
<dbReference type="Pfam" id="PF01321">
    <property type="entry name" value="Creatinase_N"/>
    <property type="match status" value="1"/>
</dbReference>
<dbReference type="InterPro" id="IPR029149">
    <property type="entry name" value="Creatin/AminoP/Spt16_N"/>
</dbReference>
<dbReference type="SUPFAM" id="SSF55920">
    <property type="entry name" value="Creatinase/aminopeptidase"/>
    <property type="match status" value="1"/>
</dbReference>
<keyword evidence="8" id="KW-0031">Aminopeptidase</keyword>
<evidence type="ECO:0000259" key="6">
    <source>
        <dbReference type="Pfam" id="PF01321"/>
    </source>
</evidence>
<keyword evidence="4" id="KW-0464">Manganese</keyword>
<name>A0A9W6LNH4_9FUSO</name>
<dbReference type="InterPro" id="IPR036005">
    <property type="entry name" value="Creatinase/aminopeptidase-like"/>
</dbReference>
<dbReference type="Gene3D" id="3.40.350.10">
    <property type="entry name" value="Creatinase/prolidase N-terminal domain"/>
    <property type="match status" value="2"/>
</dbReference>
<dbReference type="Gene3D" id="3.90.230.10">
    <property type="entry name" value="Creatinase/methionine aminopeptidase superfamily"/>
    <property type="match status" value="1"/>
</dbReference>
<reference evidence="8" key="1">
    <citation type="submission" date="2022-12" db="EMBL/GenBank/DDBJ databases">
        <title>Reference genome sequencing for broad-spectrum identification of bacterial and archaeal isolates by mass spectrometry.</title>
        <authorList>
            <person name="Sekiguchi Y."/>
            <person name="Tourlousse D.M."/>
        </authorList>
    </citation>
    <scope>NUCLEOTIDE SEQUENCE</scope>
    <source>
        <strain evidence="8">10succ1</strain>
    </source>
</reference>
<evidence type="ECO:0000313" key="9">
    <source>
        <dbReference type="Proteomes" id="UP001144471"/>
    </source>
</evidence>
<comment type="caution">
    <text evidence="8">The sequence shown here is derived from an EMBL/GenBank/DDBJ whole genome shotgun (WGS) entry which is preliminary data.</text>
</comment>
<dbReference type="CDD" id="cd01085">
    <property type="entry name" value="APP"/>
    <property type="match status" value="1"/>
</dbReference>
<dbReference type="InterPro" id="IPR032416">
    <property type="entry name" value="Peptidase_M24_C"/>
</dbReference>
<dbReference type="PANTHER" id="PTHR43763">
    <property type="entry name" value="XAA-PRO AMINOPEPTIDASE 1"/>
    <property type="match status" value="1"/>
</dbReference>
<dbReference type="PANTHER" id="PTHR43763:SF6">
    <property type="entry name" value="XAA-PRO AMINOPEPTIDASE 1"/>
    <property type="match status" value="1"/>
</dbReference>
<evidence type="ECO:0000256" key="3">
    <source>
        <dbReference type="ARBA" id="ARBA00022801"/>
    </source>
</evidence>
<dbReference type="InterPro" id="IPR033740">
    <property type="entry name" value="Pept_M24B"/>
</dbReference>
<evidence type="ECO:0000256" key="1">
    <source>
        <dbReference type="ARBA" id="ARBA00008766"/>
    </source>
</evidence>
<keyword evidence="9" id="KW-1185">Reference proteome</keyword>
<dbReference type="FunFam" id="3.40.350.10:FF:000003">
    <property type="entry name" value="Xaa-pro aminopeptidase P"/>
    <property type="match status" value="1"/>
</dbReference>
<dbReference type="Pfam" id="PF16189">
    <property type="entry name" value="Creatinase_N_2"/>
    <property type="match status" value="1"/>
</dbReference>
<proteinExistence type="inferred from homology"/>
<evidence type="ECO:0000259" key="5">
    <source>
        <dbReference type="Pfam" id="PF00557"/>
    </source>
</evidence>
<sequence>MRRELMDLREYMDERGIDAYIVPSSDAHQGEYVADHFQGRKWLTGFTGSAGTAVVLGEKAGVWTDGRYFIQAERQLEESGFDLFKMGVEGVPAYDRWIAQELQGREKVRVAFDGRVINESTFRKIHEAFVNMEVEYEICEDALEKTWNGRPNLSKVPIFDHDSKWAGKDREVKIEELREEMRDKNAQMYVLSSLDDIAWFLNLRGEDVRNTPLFYSYVVVEEENTVLFVDMDKVDMELEDELNNTEVDIMGYDEIGEYLRERVEGKRIICDPERTSRYIYSILEGGKVIDQQDHTTKAKARKNEVEMEHTRTAYLKDCVALVKFFNYIEENAGNGLTELEAEKVLEGFRREDESFYYNSFDPIAGYRDHAAMMHFKATEENTYKLERKGFFLVDSGGQYREGTTDITRTLVMGELSQEEKMDFTLALQGVIDLSTTRFLKGTTGYALDAICRRPMWNAGLDYKCGTGHGVGFFLNIHEGPCGFGQRPSYNNPLDEGMLITIEPGVYKENRHGIRHENTVFVRKSMEGEFGEFYELETITFFPIDTRAILVDELTRAQREWLNDYHAKTYEKLSPMLQGSDLEWLKERTKAV</sequence>
<keyword evidence="8" id="KW-0645">Protease</keyword>
<dbReference type="InterPro" id="IPR050422">
    <property type="entry name" value="X-Pro_aminopeptidase_P"/>
</dbReference>
<evidence type="ECO:0000313" key="8">
    <source>
        <dbReference type="EMBL" id="GLI56612.1"/>
    </source>
</evidence>
<gene>
    <name evidence="8" type="ORF">PM10SUCC1_21260</name>
</gene>
<feature type="domain" description="Peptidase M24" evidence="5">
    <location>
        <begin position="310"/>
        <end position="522"/>
    </location>
</feature>